<dbReference type="GeneID" id="35874044"/>
<protein>
    <submittedName>
        <fullName evidence="1">Uncharacterized protein</fullName>
    </submittedName>
</protein>
<accession>A0A1I5UPJ8</accession>
<dbReference type="Proteomes" id="UP000182692">
    <property type="component" value="Unassembled WGS sequence"/>
</dbReference>
<reference evidence="1 2" key="1">
    <citation type="submission" date="2016-10" db="EMBL/GenBank/DDBJ databases">
        <authorList>
            <person name="de Groot N.N."/>
        </authorList>
    </citation>
    <scope>NUCLEOTIDE SEQUENCE [LARGE SCALE GENOMIC DNA]</scope>
    <source>
        <strain evidence="1 2">DSM 15893</strain>
    </source>
</reference>
<sequence length="111" mass="11637">MNVGNVGYSQQMYARPTPVNQEVKAGEQNQAEGAKQSYAQVANQVSDVKTVNKTTEAEGKTPASTDVEAFTYGALGMDHPDEVKSNDDDAYTAGQVLSAIGTIGGILAILV</sequence>
<evidence type="ECO:0000313" key="1">
    <source>
        <dbReference type="EMBL" id="SFP97140.1"/>
    </source>
</evidence>
<evidence type="ECO:0000313" key="2">
    <source>
        <dbReference type="Proteomes" id="UP000182692"/>
    </source>
</evidence>
<proteinExistence type="predicted"/>
<gene>
    <name evidence="1" type="ORF">SAMN03084138_03680</name>
</gene>
<dbReference type="RefSeq" id="WP_017009505.1">
    <property type="nucleotide sequence ID" value="NZ_FOWR01000033.1"/>
</dbReference>
<dbReference type="EMBL" id="FOWR01000033">
    <property type="protein sequence ID" value="SFP97140.1"/>
    <property type="molecule type" value="Genomic_DNA"/>
</dbReference>
<dbReference type="STRING" id="1121869.SAMN03084138_03680"/>
<name>A0A1I5UPJ8_9GAMM</name>
<dbReference type="OrthoDB" id="6388959at2"/>
<organism evidence="1 2">
    <name type="scientific">Enterovibrio norvegicus DSM 15893</name>
    <dbReference type="NCBI Taxonomy" id="1121869"/>
    <lineage>
        <taxon>Bacteria</taxon>
        <taxon>Pseudomonadati</taxon>
        <taxon>Pseudomonadota</taxon>
        <taxon>Gammaproteobacteria</taxon>
        <taxon>Vibrionales</taxon>
        <taxon>Vibrionaceae</taxon>
        <taxon>Enterovibrio</taxon>
    </lineage>
</organism>
<dbReference type="AlphaFoldDB" id="A0A1I5UPJ8"/>